<dbReference type="OrthoDB" id="1606438at2759"/>
<name>A0A8H8U137_9HELO</name>
<dbReference type="Proteomes" id="UP000431533">
    <property type="component" value="Unassembled WGS sequence"/>
</dbReference>
<protein>
    <submittedName>
        <fullName evidence="5">O-methyltransferase</fullName>
    </submittedName>
</protein>
<dbReference type="GeneID" id="41983711"/>
<dbReference type="InterPro" id="IPR016461">
    <property type="entry name" value="COMT-like"/>
</dbReference>
<keyword evidence="6" id="KW-1185">Reference proteome</keyword>
<dbReference type="InterPro" id="IPR036390">
    <property type="entry name" value="WH_DNA-bd_sf"/>
</dbReference>
<dbReference type="SUPFAM" id="SSF46785">
    <property type="entry name" value="Winged helix' DNA-binding domain"/>
    <property type="match status" value="1"/>
</dbReference>
<dbReference type="Gene3D" id="3.40.50.150">
    <property type="entry name" value="Vaccinia Virus protein VP39"/>
    <property type="match status" value="1"/>
</dbReference>
<evidence type="ECO:0000313" key="5">
    <source>
        <dbReference type="EMBL" id="TVY27970.1"/>
    </source>
</evidence>
<comment type="caution">
    <text evidence="5">The sequence shown here is derived from an EMBL/GenBank/DDBJ whole genome shotgun (WGS) entry which is preliminary data.</text>
</comment>
<evidence type="ECO:0000256" key="1">
    <source>
        <dbReference type="ARBA" id="ARBA00022603"/>
    </source>
</evidence>
<dbReference type="Pfam" id="PF00891">
    <property type="entry name" value="Methyltransf_2"/>
    <property type="match status" value="1"/>
</dbReference>
<evidence type="ECO:0000256" key="2">
    <source>
        <dbReference type="ARBA" id="ARBA00022679"/>
    </source>
</evidence>
<gene>
    <name evidence="5" type="primary">bik3_0</name>
    <name evidence="5" type="ORF">LHYA1_G003513</name>
</gene>
<accession>A0A8H8U137</accession>
<dbReference type="PANTHER" id="PTHR43712">
    <property type="entry name" value="PUTATIVE (AFU_ORTHOLOGUE AFUA_4G14580)-RELATED"/>
    <property type="match status" value="1"/>
</dbReference>
<proteinExistence type="predicted"/>
<dbReference type="EMBL" id="QGMH01000039">
    <property type="protein sequence ID" value="TVY27970.1"/>
    <property type="molecule type" value="Genomic_DNA"/>
</dbReference>
<dbReference type="Gene3D" id="1.10.10.10">
    <property type="entry name" value="Winged helix-like DNA-binding domain superfamily/Winged helix DNA-binding domain"/>
    <property type="match status" value="1"/>
</dbReference>
<dbReference type="GO" id="GO:0032259">
    <property type="term" value="P:methylation"/>
    <property type="evidence" value="ECO:0007669"/>
    <property type="project" value="UniProtKB-KW"/>
</dbReference>
<evidence type="ECO:0000313" key="6">
    <source>
        <dbReference type="Proteomes" id="UP000431533"/>
    </source>
</evidence>
<sequence>MSSRIAELGALISSNTQKIDEYLVANSLPSPSFEEDGPVKLNLSGELESARSSLLNATAELQALLQTPDDLLRPILNGTSLEAISRYDMARKIPVGGSISFQELADQCGLYEPDVRRIVRFAIAHHFVFREPRKGFVAHSAASRRLVDTQGARDGLGVMFDDCYQSFGRGWALAHDGQSLFETFGKQPAKAKRFAGSMAAFNASPLMAHKHMATNFPWETLGNGTVVDLGGSHGELCAALALAAPNLHLIVQELPRTVQSVDRATLPAEVAPRIEFMEHDFFTPQPVVAAVYTFRQIFHNWADVNVVKILRSLVPSLRSGARVLVHDLILPEPGKLPLMQERQIRAMDMLMLSICNARERDEDDWRQVFAEADSRFKVLRVFTPKGAALGIVDVMWEGEGEGQESISAK</sequence>
<dbReference type="PANTHER" id="PTHR43712:SF12">
    <property type="entry name" value="STERIGMATOCYSTIN 8-O-METHYLTRANSFERASE"/>
    <property type="match status" value="1"/>
</dbReference>
<dbReference type="SUPFAM" id="SSF53335">
    <property type="entry name" value="S-adenosyl-L-methionine-dependent methyltransferases"/>
    <property type="match status" value="1"/>
</dbReference>
<dbReference type="InterPro" id="IPR036388">
    <property type="entry name" value="WH-like_DNA-bd_sf"/>
</dbReference>
<evidence type="ECO:0000256" key="3">
    <source>
        <dbReference type="ARBA" id="ARBA00022691"/>
    </source>
</evidence>
<keyword evidence="3" id="KW-0949">S-adenosyl-L-methionine</keyword>
<keyword evidence="1 5" id="KW-0489">Methyltransferase</keyword>
<reference evidence="5 6" key="1">
    <citation type="submission" date="2018-05" db="EMBL/GenBank/DDBJ databases">
        <title>Genome sequencing and assembly of the regulated plant pathogen Lachnellula willkommii and related sister species for the development of diagnostic species identification markers.</title>
        <authorList>
            <person name="Giroux E."/>
            <person name="Bilodeau G."/>
        </authorList>
    </citation>
    <scope>NUCLEOTIDE SEQUENCE [LARGE SCALE GENOMIC DNA]</scope>
    <source>
        <strain evidence="5 6">CBS 185.66</strain>
    </source>
</reference>
<keyword evidence="2 5" id="KW-0808">Transferase</keyword>
<feature type="domain" description="O-methyltransferase C-terminal" evidence="4">
    <location>
        <begin position="177"/>
        <end position="372"/>
    </location>
</feature>
<dbReference type="InterPro" id="IPR029063">
    <property type="entry name" value="SAM-dependent_MTases_sf"/>
</dbReference>
<dbReference type="AlphaFoldDB" id="A0A8H8U137"/>
<organism evidence="5 6">
    <name type="scientific">Lachnellula hyalina</name>
    <dbReference type="NCBI Taxonomy" id="1316788"/>
    <lineage>
        <taxon>Eukaryota</taxon>
        <taxon>Fungi</taxon>
        <taxon>Dikarya</taxon>
        <taxon>Ascomycota</taxon>
        <taxon>Pezizomycotina</taxon>
        <taxon>Leotiomycetes</taxon>
        <taxon>Helotiales</taxon>
        <taxon>Lachnaceae</taxon>
        <taxon>Lachnellula</taxon>
    </lineage>
</organism>
<dbReference type="InterPro" id="IPR001077">
    <property type="entry name" value="COMT_C"/>
</dbReference>
<dbReference type="GO" id="GO:0008171">
    <property type="term" value="F:O-methyltransferase activity"/>
    <property type="evidence" value="ECO:0007669"/>
    <property type="project" value="InterPro"/>
</dbReference>
<dbReference type="RefSeq" id="XP_031006758.1">
    <property type="nucleotide sequence ID" value="XM_031148482.1"/>
</dbReference>
<evidence type="ECO:0000259" key="4">
    <source>
        <dbReference type="Pfam" id="PF00891"/>
    </source>
</evidence>
<dbReference type="PROSITE" id="PS51683">
    <property type="entry name" value="SAM_OMT_II"/>
    <property type="match status" value="1"/>
</dbReference>